<proteinExistence type="predicted"/>
<reference evidence="1" key="1">
    <citation type="submission" date="2023-08" db="EMBL/GenBank/DDBJ databases">
        <authorList>
            <person name="Chen Y."/>
            <person name="Shah S."/>
            <person name="Dougan E. K."/>
            <person name="Thang M."/>
            <person name="Chan C."/>
        </authorList>
    </citation>
    <scope>NUCLEOTIDE SEQUENCE</scope>
</reference>
<evidence type="ECO:0000313" key="1">
    <source>
        <dbReference type="EMBL" id="CAJ1372369.1"/>
    </source>
</evidence>
<name>A0AA36HPX0_9DINO</name>
<protein>
    <submittedName>
        <fullName evidence="1">Uncharacterized protein</fullName>
    </submittedName>
</protein>
<dbReference type="EMBL" id="CAUJNA010000129">
    <property type="protein sequence ID" value="CAJ1372369.1"/>
    <property type="molecule type" value="Genomic_DNA"/>
</dbReference>
<evidence type="ECO:0000313" key="2">
    <source>
        <dbReference type="Proteomes" id="UP001178507"/>
    </source>
</evidence>
<dbReference type="Gene3D" id="3.40.220.10">
    <property type="entry name" value="Leucine Aminopeptidase, subunit E, domain 1"/>
    <property type="match status" value="1"/>
</dbReference>
<dbReference type="Proteomes" id="UP001178507">
    <property type="component" value="Unassembled WGS sequence"/>
</dbReference>
<dbReference type="InterPro" id="IPR043472">
    <property type="entry name" value="Macro_dom-like"/>
</dbReference>
<organism evidence="1 2">
    <name type="scientific">Effrenium voratum</name>
    <dbReference type="NCBI Taxonomy" id="2562239"/>
    <lineage>
        <taxon>Eukaryota</taxon>
        <taxon>Sar</taxon>
        <taxon>Alveolata</taxon>
        <taxon>Dinophyceae</taxon>
        <taxon>Suessiales</taxon>
        <taxon>Symbiodiniaceae</taxon>
        <taxon>Effrenium</taxon>
    </lineage>
</organism>
<gene>
    <name evidence="1" type="ORF">EVOR1521_LOCUS2463</name>
</gene>
<keyword evidence="2" id="KW-1185">Reference proteome</keyword>
<sequence>MKVAKIPRLARQWSSTSLQRWRLRCFELQLHVTNDIVASPPLGFCEVLINPANEALVGTQLPYFPMRVEPPPELQNSRWCGMEAGESMFYPMQVVDGQVHALGGHALKEACNRLPDRAPGVKCPTGEAVVTSVRPCSLCLTFQL</sequence>
<accession>A0AA36HPX0</accession>
<comment type="caution">
    <text evidence="1">The sequence shown here is derived from an EMBL/GenBank/DDBJ whole genome shotgun (WGS) entry which is preliminary data.</text>
</comment>
<dbReference type="AlphaFoldDB" id="A0AA36HPX0"/>